<dbReference type="Pfam" id="PF13479">
    <property type="entry name" value="AAA_24"/>
    <property type="match status" value="1"/>
</dbReference>
<proteinExistence type="predicted"/>
<dbReference type="SUPFAM" id="SSF52540">
    <property type="entry name" value="P-loop containing nucleoside triphosphate hydrolases"/>
    <property type="match status" value="1"/>
</dbReference>
<dbReference type="InterPro" id="IPR027417">
    <property type="entry name" value="P-loop_NTPase"/>
</dbReference>
<keyword evidence="2" id="KW-1185">Reference proteome</keyword>
<reference evidence="1 2" key="1">
    <citation type="submission" date="2017-10" db="EMBL/GenBank/DDBJ databases">
        <authorList>
            <person name="Almansoob K.M."/>
            <person name="Barra A."/>
            <person name="Canlas S.M."/>
            <person name="Chawla N."/>
            <person name="Johnson B.N."/>
            <person name="Kuhl M.D."/>
            <person name="Lin J.Y."/>
            <person name="Patel D.V."/>
            <person name="Reddy A.G."/>
            <person name="Sobol L."/>
            <person name="Solorzano-Papili D."/>
            <person name="Monti D.L."/>
            <person name="Stoner T.H."/>
            <person name="Garlena R.A."/>
            <person name="Russell D.A."/>
            <person name="Pope W.H."/>
            <person name="Jacobs-Sera D."/>
            <person name="Hatfull G.F."/>
        </authorList>
    </citation>
    <scope>NUCLEOTIDE SEQUENCE [LARGE SCALE GENOMIC DNA]</scope>
</reference>
<dbReference type="PROSITE" id="PS00675">
    <property type="entry name" value="SIGMA54_INTERACT_1"/>
    <property type="match status" value="1"/>
</dbReference>
<sequence>MNNILDLAVPATETVTSVNILIHGDSGAGKTTFAGSGRDNGKNDLILAIEKGTVSAARSGSQANVLQINTWEELNQAIDAIVDDPDRFEWVIVDSITKLQDLIWDHILSEAVGRNPSRSRYKRELQEYGEAQARLSEVVERLNNSDANILWTALSDLEVDEQGNEFKMPSIHGRGGKQAAWVCAQMDTVIYLSVIEHNGRLHRRFQFNKTPEAYAKDRLQTFQKAQGDLTLAKLTDKIVGVGEEDNTNNETKEN</sequence>
<accession>A0A2H4P8H6</accession>
<organism evidence="1 2">
    <name type="scientific">Corynebacterium phage C3PO</name>
    <dbReference type="NCBI Taxonomy" id="2047868"/>
    <lineage>
        <taxon>Viruses</taxon>
        <taxon>Duplodnaviria</taxon>
        <taxon>Heunggongvirae</taxon>
        <taxon>Uroviricota</taxon>
        <taxon>Caudoviricetes</taxon>
        <taxon>Zierdtviridae</taxon>
        <taxon>Toshachvirinae</taxon>
        <taxon>Ceetrepovirus</taxon>
        <taxon>Ceetrepovirus C3PO</taxon>
        <taxon>Corynebacterium virus C3PO</taxon>
    </lineage>
</organism>
<protein>
    <recommendedName>
        <fullName evidence="3">AAA-ATPase</fullName>
    </recommendedName>
</protein>
<evidence type="ECO:0000313" key="1">
    <source>
        <dbReference type="EMBL" id="ATW58527.1"/>
    </source>
</evidence>
<dbReference type="EMBL" id="MG198776">
    <property type="protein sequence ID" value="ATW58527.1"/>
    <property type="molecule type" value="Genomic_DNA"/>
</dbReference>
<evidence type="ECO:0008006" key="3">
    <source>
        <dbReference type="Google" id="ProtNLM"/>
    </source>
</evidence>
<evidence type="ECO:0000313" key="2">
    <source>
        <dbReference type="Proteomes" id="UP000241822"/>
    </source>
</evidence>
<dbReference type="InterPro" id="IPR025662">
    <property type="entry name" value="Sigma_54_int_dom_ATP-bd_1"/>
</dbReference>
<dbReference type="Proteomes" id="UP000241822">
    <property type="component" value="Segment"/>
</dbReference>
<dbReference type="OrthoDB" id="11614at10239"/>
<name>A0A2H4P8H6_9CAUD</name>
<gene>
    <name evidence="1" type="ORF">SEA_C3PO_52</name>
</gene>